<dbReference type="SUPFAM" id="SSF141868">
    <property type="entry name" value="EAL domain-like"/>
    <property type="match status" value="1"/>
</dbReference>
<evidence type="ECO:0000259" key="2">
    <source>
        <dbReference type="PROSITE" id="PS51833"/>
    </source>
</evidence>
<sequence length="407" mass="46587">MNYSYVARQPILDRKKKTIGFELLFRDGPKNTFPEIDPELATSRLLSDHFLSTHGSTLGDKLGFVNFPYQSLINLVPTLLPKDRIVVEVLEDCEPDDDLLDAIKTLCMKGYSIALDDFIPSKAWMRFMPYIDMIKIDIRTFPLEKAETFIRSLAHTKIKFLAEKVETYDEFQIALNAGFDYFQGYFFSKPEMIQKRKMNPSFLTVVQLCKVIADEPIDFDEVERLFSIDVTLSYKLLSFVNSGYTLKTKIKSFRQALIYLGEERLRRFISIIALASVQEDKPHSLYTLAVQRARTCELLLSEMNTKLDPGQAFLTGLFSLLDSLLDQPLADVITQIPIDEEIKIALLERRGILGYVLATVVSYEKAEWDRVQKYRQALKLSESALASANHQASSWTQELLSARQVAL</sequence>
<dbReference type="Pfam" id="PF00563">
    <property type="entry name" value="EAL"/>
    <property type="match status" value="1"/>
</dbReference>
<protein>
    <submittedName>
        <fullName evidence="3">EAL domain-containing protein</fullName>
    </submittedName>
</protein>
<dbReference type="InterPro" id="IPR001633">
    <property type="entry name" value="EAL_dom"/>
</dbReference>
<proteinExistence type="predicted"/>
<dbReference type="EMBL" id="JABAIK010000001">
    <property type="protein sequence ID" value="NLS11434.1"/>
    <property type="molecule type" value="Genomic_DNA"/>
</dbReference>
<dbReference type="Gene3D" id="1.10.3210.10">
    <property type="entry name" value="Hypothetical protein af1432"/>
    <property type="match status" value="1"/>
</dbReference>
<dbReference type="Gene3D" id="3.20.20.450">
    <property type="entry name" value="EAL domain"/>
    <property type="match status" value="1"/>
</dbReference>
<dbReference type="SMART" id="SM00052">
    <property type="entry name" value="EAL"/>
    <property type="match status" value="1"/>
</dbReference>
<dbReference type="InterPro" id="IPR035919">
    <property type="entry name" value="EAL_sf"/>
</dbReference>
<gene>
    <name evidence="3" type="ORF">HGP28_00850</name>
</gene>
<dbReference type="PANTHER" id="PTHR33525">
    <property type="match status" value="1"/>
</dbReference>
<dbReference type="PANTHER" id="PTHR33525:SF4">
    <property type="entry name" value="CYCLIC DI-GMP PHOSPHODIESTERASE CDGJ"/>
    <property type="match status" value="1"/>
</dbReference>
<reference evidence="3 4" key="1">
    <citation type="submission" date="2020-04" db="EMBL/GenBank/DDBJ databases">
        <title>Vibrio sp. SM6, a novel species isolated from seawater.</title>
        <authorList>
            <person name="Wang X."/>
        </authorList>
    </citation>
    <scope>NUCLEOTIDE SEQUENCE [LARGE SCALE GENOMIC DNA]</scope>
    <source>
        <strain evidence="3 4">SM6</strain>
    </source>
</reference>
<feature type="domain" description="EAL" evidence="1">
    <location>
        <begin position="1"/>
        <end position="204"/>
    </location>
</feature>
<accession>A0A7X8TMS3</accession>
<evidence type="ECO:0000259" key="1">
    <source>
        <dbReference type="PROSITE" id="PS50883"/>
    </source>
</evidence>
<feature type="domain" description="HDOD" evidence="2">
    <location>
        <begin position="198"/>
        <end position="384"/>
    </location>
</feature>
<evidence type="ECO:0000313" key="4">
    <source>
        <dbReference type="Proteomes" id="UP000535589"/>
    </source>
</evidence>
<dbReference type="PIRSF" id="PIRSF003180">
    <property type="entry name" value="DiGMPpdiest_YuxH"/>
    <property type="match status" value="1"/>
</dbReference>
<organism evidence="3 4">
    <name type="scientific">Vibrio agarilyticus</name>
    <dbReference type="NCBI Taxonomy" id="2726741"/>
    <lineage>
        <taxon>Bacteria</taxon>
        <taxon>Pseudomonadati</taxon>
        <taxon>Pseudomonadota</taxon>
        <taxon>Gammaproteobacteria</taxon>
        <taxon>Vibrionales</taxon>
        <taxon>Vibrionaceae</taxon>
        <taxon>Vibrio</taxon>
    </lineage>
</organism>
<dbReference type="InterPro" id="IPR013976">
    <property type="entry name" value="HDOD"/>
</dbReference>
<dbReference type="RefSeq" id="WP_168834538.1">
    <property type="nucleotide sequence ID" value="NZ_JABAIK010000001.1"/>
</dbReference>
<dbReference type="AlphaFoldDB" id="A0A7X8TMS3"/>
<name>A0A7X8TMS3_9VIBR</name>
<evidence type="ECO:0000313" key="3">
    <source>
        <dbReference type="EMBL" id="NLS11434.1"/>
    </source>
</evidence>
<dbReference type="PROSITE" id="PS50883">
    <property type="entry name" value="EAL"/>
    <property type="match status" value="1"/>
</dbReference>
<dbReference type="SUPFAM" id="SSF109604">
    <property type="entry name" value="HD-domain/PDEase-like"/>
    <property type="match status" value="1"/>
</dbReference>
<dbReference type="InterPro" id="IPR052340">
    <property type="entry name" value="RNase_Y/CdgJ"/>
</dbReference>
<dbReference type="PROSITE" id="PS51833">
    <property type="entry name" value="HDOD"/>
    <property type="match status" value="1"/>
</dbReference>
<comment type="caution">
    <text evidence="3">The sequence shown here is derived from an EMBL/GenBank/DDBJ whole genome shotgun (WGS) entry which is preliminary data.</text>
</comment>
<dbReference type="Pfam" id="PF08668">
    <property type="entry name" value="HDOD"/>
    <property type="match status" value="1"/>
</dbReference>
<dbReference type="InterPro" id="IPR014408">
    <property type="entry name" value="dGMP_Pdiesterase_EAL/HD-GYP"/>
</dbReference>
<dbReference type="Proteomes" id="UP000535589">
    <property type="component" value="Unassembled WGS sequence"/>
</dbReference>
<keyword evidence="4" id="KW-1185">Reference proteome</keyword>